<comment type="similarity">
    <text evidence="5">Belongs to the anthrone oxygenase family.</text>
</comment>
<keyword evidence="9" id="KW-1185">Reference proteome</keyword>
<feature type="region of interest" description="Disordered" evidence="6">
    <location>
        <begin position="132"/>
        <end position="181"/>
    </location>
</feature>
<dbReference type="Pfam" id="PF08592">
    <property type="entry name" value="Anthrone_oxy"/>
    <property type="match status" value="1"/>
</dbReference>
<comment type="caution">
    <text evidence="8">The sequence shown here is derived from an EMBL/GenBank/DDBJ whole genome shotgun (WGS) entry which is preliminary data.</text>
</comment>
<evidence type="ECO:0000256" key="4">
    <source>
        <dbReference type="ARBA" id="ARBA00023136"/>
    </source>
</evidence>
<evidence type="ECO:0000256" key="7">
    <source>
        <dbReference type="SAM" id="Phobius"/>
    </source>
</evidence>
<feature type="transmembrane region" description="Helical" evidence="7">
    <location>
        <begin position="96"/>
        <end position="115"/>
    </location>
</feature>
<evidence type="ECO:0000256" key="1">
    <source>
        <dbReference type="ARBA" id="ARBA00004141"/>
    </source>
</evidence>
<evidence type="ECO:0008006" key="10">
    <source>
        <dbReference type="Google" id="ProtNLM"/>
    </source>
</evidence>
<evidence type="ECO:0000313" key="8">
    <source>
        <dbReference type="EMBL" id="KAL2069321.1"/>
    </source>
</evidence>
<keyword evidence="2 7" id="KW-0812">Transmembrane</keyword>
<keyword evidence="3 7" id="KW-1133">Transmembrane helix</keyword>
<proteinExistence type="inferred from homology"/>
<keyword evidence="4 7" id="KW-0472">Membrane</keyword>
<feature type="transmembrane region" description="Helical" evidence="7">
    <location>
        <begin position="12"/>
        <end position="33"/>
    </location>
</feature>
<accession>A0ABR4CIL0</accession>
<evidence type="ECO:0000256" key="5">
    <source>
        <dbReference type="ARBA" id="ARBA00034313"/>
    </source>
</evidence>
<comment type="subcellular location">
    <subcellularLocation>
        <location evidence="1">Membrane</location>
        <topology evidence="1">Multi-pass membrane protein</topology>
    </subcellularLocation>
</comment>
<protein>
    <recommendedName>
        <fullName evidence="10">DUF1772-domain-containing protein</fullName>
    </recommendedName>
</protein>
<feature type="compositionally biased region" description="Basic and acidic residues" evidence="6">
    <location>
        <begin position="136"/>
        <end position="145"/>
    </location>
</feature>
<evidence type="ECO:0000256" key="6">
    <source>
        <dbReference type="SAM" id="MobiDB-lite"/>
    </source>
</evidence>
<evidence type="ECO:0000256" key="2">
    <source>
        <dbReference type="ARBA" id="ARBA00022692"/>
    </source>
</evidence>
<dbReference type="PANTHER" id="PTHR35042:SF1">
    <property type="entry name" value="DUF1772-DOMAIN-CONTAINING PROTEIN"/>
    <property type="match status" value="1"/>
</dbReference>
<evidence type="ECO:0000256" key="3">
    <source>
        <dbReference type="ARBA" id="ARBA00022989"/>
    </source>
</evidence>
<gene>
    <name evidence="8" type="ORF">VTL71DRAFT_15659</name>
</gene>
<reference evidence="8 9" key="1">
    <citation type="journal article" date="2024" name="Commun. Biol.">
        <title>Comparative genomic analysis of thermophilic fungi reveals convergent evolutionary adaptations and gene losses.</title>
        <authorList>
            <person name="Steindorff A.S."/>
            <person name="Aguilar-Pontes M.V."/>
            <person name="Robinson A.J."/>
            <person name="Andreopoulos B."/>
            <person name="LaButti K."/>
            <person name="Kuo A."/>
            <person name="Mondo S."/>
            <person name="Riley R."/>
            <person name="Otillar R."/>
            <person name="Haridas S."/>
            <person name="Lipzen A."/>
            <person name="Grimwood J."/>
            <person name="Schmutz J."/>
            <person name="Clum A."/>
            <person name="Reid I.D."/>
            <person name="Moisan M.C."/>
            <person name="Butler G."/>
            <person name="Nguyen T.T.M."/>
            <person name="Dewar K."/>
            <person name="Conant G."/>
            <person name="Drula E."/>
            <person name="Henrissat B."/>
            <person name="Hansel C."/>
            <person name="Singer S."/>
            <person name="Hutchinson M.I."/>
            <person name="de Vries R.P."/>
            <person name="Natvig D.O."/>
            <person name="Powell A.J."/>
            <person name="Tsang A."/>
            <person name="Grigoriev I.V."/>
        </authorList>
    </citation>
    <scope>NUCLEOTIDE SEQUENCE [LARGE SCALE GENOMIC DNA]</scope>
    <source>
        <strain evidence="8 9">CBS 494.80</strain>
    </source>
</reference>
<feature type="transmembrane region" description="Helical" evidence="7">
    <location>
        <begin position="54"/>
        <end position="71"/>
    </location>
</feature>
<dbReference type="InterPro" id="IPR013901">
    <property type="entry name" value="Anthrone_oxy"/>
</dbReference>
<dbReference type="Proteomes" id="UP001595075">
    <property type="component" value="Unassembled WGS sequence"/>
</dbReference>
<dbReference type="EMBL" id="JAZHXI010000008">
    <property type="protein sequence ID" value="KAL2069321.1"/>
    <property type="molecule type" value="Genomic_DNA"/>
</dbReference>
<feature type="compositionally biased region" description="Basic and acidic residues" evidence="6">
    <location>
        <begin position="171"/>
        <end position="181"/>
    </location>
</feature>
<sequence>MSSTTLLQTLSITTSLLASGSILTLSFFIIPMLQSQPASRSLPQLRWLFSRGSHVFPLAAFMCGVGFWYLSHTSLPLGESILGLFNVFQNSSTTNGYLAAGVLCMSIAPVTSLMIPTNFELIAINENLGGARSSKSAKEGRKGEEGGSAEDSVEGKGDVNEFTDLSGPQGKTDREGSEADERRAKELLGKFKWLNSVRGYLIGAGGVVGLLSALGSL</sequence>
<name>A0ABR4CIL0_9HELO</name>
<evidence type="ECO:0000313" key="9">
    <source>
        <dbReference type="Proteomes" id="UP001595075"/>
    </source>
</evidence>
<feature type="transmembrane region" description="Helical" evidence="7">
    <location>
        <begin position="197"/>
        <end position="215"/>
    </location>
</feature>
<dbReference type="PANTHER" id="PTHR35042">
    <property type="entry name" value="ANTHRONE OXYGENASE ENCC"/>
    <property type="match status" value="1"/>
</dbReference>
<organism evidence="8 9">
    <name type="scientific">Oculimacula yallundae</name>
    <dbReference type="NCBI Taxonomy" id="86028"/>
    <lineage>
        <taxon>Eukaryota</taxon>
        <taxon>Fungi</taxon>
        <taxon>Dikarya</taxon>
        <taxon>Ascomycota</taxon>
        <taxon>Pezizomycotina</taxon>
        <taxon>Leotiomycetes</taxon>
        <taxon>Helotiales</taxon>
        <taxon>Ploettnerulaceae</taxon>
        <taxon>Oculimacula</taxon>
    </lineage>
</organism>